<accession>A0A8X7QPW2</accession>
<gene>
    <name evidence="6" type="ORF">Bca52824_056168</name>
</gene>
<feature type="region of interest" description="Disordered" evidence="4">
    <location>
        <begin position="678"/>
        <end position="737"/>
    </location>
</feature>
<dbReference type="EMBL" id="JAAMPC010000012">
    <property type="protein sequence ID" value="KAG2273613.1"/>
    <property type="molecule type" value="Genomic_DNA"/>
</dbReference>
<dbReference type="PANTHER" id="PTHR11017">
    <property type="entry name" value="LEUCINE-RICH REPEAT-CONTAINING PROTEIN"/>
    <property type="match status" value="1"/>
</dbReference>
<protein>
    <recommendedName>
        <fullName evidence="5">TIR domain-containing protein</fullName>
    </recommendedName>
</protein>
<reference evidence="6 7" key="1">
    <citation type="submission" date="2020-02" db="EMBL/GenBank/DDBJ databases">
        <authorList>
            <person name="Ma Q."/>
            <person name="Huang Y."/>
            <person name="Song X."/>
            <person name="Pei D."/>
        </authorList>
    </citation>
    <scope>NUCLEOTIDE SEQUENCE [LARGE SCALE GENOMIC DNA]</scope>
    <source>
        <strain evidence="6">Sxm20200214</strain>
        <tissue evidence="6">Leaf</tissue>
    </source>
</reference>
<sequence>MLPMVSSSPLTWTHDVFPSFCGGDVRKGFLSHLLEKLESKGIRPFIDNNIERGQSIAPELVQAIKESRVAVVLLSSNYASSSWCLDELVEIMNCREREQQTVISIFYGVDPSDVRKQPGDFGKVFNNTCVGKEEKVKKAWRQALVDVGNIAGYDSSRWETEANMIDEIAEELMKVLGHTPSKDFDDFVGMEARIKEIMLLLSQQSDAKVKFIGIVGPAGIGYWKPFMHKARSMGKGGYPNKFLWWKYYPLTCLPSKISCKFLVELYMRKSKLEKLWDEIKPLQRLKLMDLSKSRYLKEIPDLTNATSLEELDLRGCKLPSVMGMLINLEELNLNDCQGLLELTSTIGNATKLKRCDLSRCFLLKELPSSMGNLINLEELNLSACTGLKELSGCSSLETLDLSGTPIWEVPSSIKSNWYRLQSLDMSWCRNLKEFPLVHDNIVELALGTTRIKKIPAWIKNLSHLRRLVILNQNAKELIYTSDCKYARLPGEEVPAYFLHQATSGSLTINPTPRPLPSSVRFNVCILLSKGNHIELGGVTCRVTDSLTINQNPQPLPQSLRFKACILLSRDNINLEDDGEGVSWGIKDLNDEDDENLLMCVSCRFRGKQNGLTVPYGPKQRDMPYLYGWDDRLYTFEDSFCLDQVSLEAEEATFSELVFEFKVFYKNWKVKACGVQRLEDEEESGRDEHEDDEVGNSDNDGVEKEIHDDVDKTQDGKESRQELMMERQEARNKGGSALCRYMKF</sequence>
<dbReference type="Gene3D" id="3.40.50.10140">
    <property type="entry name" value="Toll/interleukin-1 receptor homology (TIR) domain"/>
    <property type="match status" value="1"/>
</dbReference>
<dbReference type="InterPro" id="IPR032675">
    <property type="entry name" value="LRR_dom_sf"/>
</dbReference>
<dbReference type="PANTHER" id="PTHR11017:SF440">
    <property type="entry name" value="RING-TYPE E3 UBIQUITIN TRANSFERASE"/>
    <property type="match status" value="1"/>
</dbReference>
<evidence type="ECO:0000313" key="7">
    <source>
        <dbReference type="Proteomes" id="UP000886595"/>
    </source>
</evidence>
<feature type="compositionally biased region" description="Basic and acidic residues" evidence="4">
    <location>
        <begin position="700"/>
        <end position="731"/>
    </location>
</feature>
<evidence type="ECO:0000256" key="1">
    <source>
        <dbReference type="ARBA" id="ARBA00022614"/>
    </source>
</evidence>
<proteinExistence type="predicted"/>
<dbReference type="GO" id="GO:0006952">
    <property type="term" value="P:defense response"/>
    <property type="evidence" value="ECO:0007669"/>
    <property type="project" value="InterPro"/>
</dbReference>
<dbReference type="InterPro" id="IPR000157">
    <property type="entry name" value="TIR_dom"/>
</dbReference>
<comment type="caution">
    <text evidence="6">The sequence shown here is derived from an EMBL/GenBank/DDBJ whole genome shotgun (WGS) entry which is preliminary data.</text>
</comment>
<dbReference type="SMART" id="SM00255">
    <property type="entry name" value="TIR"/>
    <property type="match status" value="1"/>
</dbReference>
<dbReference type="AlphaFoldDB" id="A0A8X7QPW2"/>
<name>A0A8X7QPW2_BRACI</name>
<evidence type="ECO:0000256" key="3">
    <source>
        <dbReference type="ARBA" id="ARBA00023027"/>
    </source>
</evidence>
<dbReference type="SUPFAM" id="SSF52058">
    <property type="entry name" value="L domain-like"/>
    <property type="match status" value="1"/>
</dbReference>
<dbReference type="OrthoDB" id="1100476at2759"/>
<evidence type="ECO:0000259" key="5">
    <source>
        <dbReference type="PROSITE" id="PS50104"/>
    </source>
</evidence>
<dbReference type="FunFam" id="3.40.50.10140:FF:000007">
    <property type="entry name" value="Disease resistance protein (TIR-NBS-LRR class)"/>
    <property type="match status" value="1"/>
</dbReference>
<feature type="domain" description="TIR" evidence="5">
    <location>
        <begin position="12"/>
        <end position="176"/>
    </location>
</feature>
<organism evidence="6 7">
    <name type="scientific">Brassica carinata</name>
    <name type="common">Ethiopian mustard</name>
    <name type="synonym">Abyssinian cabbage</name>
    <dbReference type="NCBI Taxonomy" id="52824"/>
    <lineage>
        <taxon>Eukaryota</taxon>
        <taxon>Viridiplantae</taxon>
        <taxon>Streptophyta</taxon>
        <taxon>Embryophyta</taxon>
        <taxon>Tracheophyta</taxon>
        <taxon>Spermatophyta</taxon>
        <taxon>Magnoliopsida</taxon>
        <taxon>eudicotyledons</taxon>
        <taxon>Gunneridae</taxon>
        <taxon>Pentapetalae</taxon>
        <taxon>rosids</taxon>
        <taxon>malvids</taxon>
        <taxon>Brassicales</taxon>
        <taxon>Brassicaceae</taxon>
        <taxon>Brassiceae</taxon>
        <taxon>Brassica</taxon>
    </lineage>
</organism>
<dbReference type="GO" id="GO:0007165">
    <property type="term" value="P:signal transduction"/>
    <property type="evidence" value="ECO:0007669"/>
    <property type="project" value="InterPro"/>
</dbReference>
<keyword evidence="2" id="KW-0677">Repeat</keyword>
<dbReference type="Gene3D" id="3.80.10.10">
    <property type="entry name" value="Ribonuclease Inhibitor"/>
    <property type="match status" value="2"/>
</dbReference>
<keyword evidence="3" id="KW-0520">NAD</keyword>
<keyword evidence="7" id="KW-1185">Reference proteome</keyword>
<dbReference type="PROSITE" id="PS50104">
    <property type="entry name" value="TIR"/>
    <property type="match status" value="1"/>
</dbReference>
<dbReference type="InterPro" id="IPR011713">
    <property type="entry name" value="Leu-rich_rpt_3"/>
</dbReference>
<dbReference type="InterPro" id="IPR035897">
    <property type="entry name" value="Toll_tir_struct_dom_sf"/>
</dbReference>
<evidence type="ECO:0000256" key="4">
    <source>
        <dbReference type="SAM" id="MobiDB-lite"/>
    </source>
</evidence>
<evidence type="ECO:0000313" key="6">
    <source>
        <dbReference type="EMBL" id="KAG2273613.1"/>
    </source>
</evidence>
<dbReference type="Pfam" id="PF07725">
    <property type="entry name" value="LRR_3"/>
    <property type="match status" value="1"/>
</dbReference>
<feature type="compositionally biased region" description="Acidic residues" evidence="4">
    <location>
        <begin position="678"/>
        <end position="694"/>
    </location>
</feature>
<dbReference type="Proteomes" id="UP000886595">
    <property type="component" value="Unassembled WGS sequence"/>
</dbReference>
<dbReference type="Pfam" id="PF01582">
    <property type="entry name" value="TIR"/>
    <property type="match status" value="1"/>
</dbReference>
<keyword evidence="1" id="KW-0433">Leucine-rich repeat</keyword>
<evidence type="ECO:0000256" key="2">
    <source>
        <dbReference type="ARBA" id="ARBA00022737"/>
    </source>
</evidence>
<dbReference type="SUPFAM" id="SSF52200">
    <property type="entry name" value="Toll/Interleukin receptor TIR domain"/>
    <property type="match status" value="1"/>
</dbReference>
<dbReference type="InterPro" id="IPR044974">
    <property type="entry name" value="Disease_R_plants"/>
</dbReference>